<evidence type="ECO:0000313" key="2">
    <source>
        <dbReference type="EMBL" id="MCA4706689.1"/>
    </source>
</evidence>
<proteinExistence type="predicted"/>
<reference evidence="2" key="3">
    <citation type="submission" date="2023-08" db="EMBL/GenBank/DDBJ databases">
        <title>Mucin Metabolism Genes Underlie the Key Renovations of Bacteroides xylanisolvens Genomes in Captive Great Apes.</title>
        <authorList>
            <person name="Nishida A.H."/>
        </authorList>
    </citation>
    <scope>NUCLEOTIDE SEQUENCE</scope>
    <source>
        <strain evidence="2">P13.H9</strain>
    </source>
</reference>
<evidence type="ECO:0000313" key="1">
    <source>
        <dbReference type="EMBL" id="HJG14160.1"/>
    </source>
</evidence>
<reference evidence="1" key="2">
    <citation type="submission" date="2021-09" db="EMBL/GenBank/DDBJ databases">
        <authorList>
            <person name="Gilroy R."/>
        </authorList>
    </citation>
    <scope>NUCLEOTIDE SEQUENCE</scope>
    <source>
        <strain evidence="1">CHK154-13316</strain>
    </source>
</reference>
<dbReference type="Pfam" id="PF04665">
    <property type="entry name" value="Pox_A32"/>
    <property type="match status" value="1"/>
</dbReference>
<dbReference type="Proteomes" id="UP001198461">
    <property type="component" value="Unassembled WGS sequence"/>
</dbReference>
<dbReference type="InterPro" id="IPR006758">
    <property type="entry name" value="A32L"/>
</dbReference>
<protein>
    <submittedName>
        <fullName evidence="1">Uncharacterized protein</fullName>
    </submittedName>
</protein>
<dbReference type="AlphaFoldDB" id="A0A921IA92"/>
<dbReference type="EMBL" id="JAIWYE010000040">
    <property type="protein sequence ID" value="MCA4706689.1"/>
    <property type="molecule type" value="Genomic_DNA"/>
</dbReference>
<dbReference type="Proteomes" id="UP000747074">
    <property type="component" value="Unassembled WGS sequence"/>
</dbReference>
<evidence type="ECO:0000313" key="3">
    <source>
        <dbReference type="Proteomes" id="UP000747074"/>
    </source>
</evidence>
<gene>
    <name evidence="1" type="ORF">K8V07_19825</name>
    <name evidence="2" type="ORF">LD004_24105</name>
</gene>
<organism evidence="1 3">
    <name type="scientific">Bacteroides xylanisolvens</name>
    <dbReference type="NCBI Taxonomy" id="371601"/>
    <lineage>
        <taxon>Bacteria</taxon>
        <taxon>Pseudomonadati</taxon>
        <taxon>Bacteroidota</taxon>
        <taxon>Bacteroidia</taxon>
        <taxon>Bacteroidales</taxon>
        <taxon>Bacteroidaceae</taxon>
        <taxon>Bacteroides</taxon>
    </lineage>
</organism>
<name>A0A921IA92_9BACE</name>
<dbReference type="EMBL" id="DYVL01000217">
    <property type="protein sequence ID" value="HJG14160.1"/>
    <property type="molecule type" value="Genomic_DNA"/>
</dbReference>
<accession>A0A921IA92</accession>
<sequence>MCKFRYCHPSHIRRLSNCYCILYILFSITNNVIHRSCKIISSSTTNLCNSIYQDDITIIRSKASNKCTFVNKCRHSNLSSCRRQGSYIIF</sequence>
<comment type="caution">
    <text evidence="1">The sequence shown here is derived from an EMBL/GenBank/DDBJ whole genome shotgun (WGS) entry which is preliminary data.</text>
</comment>
<reference evidence="1" key="1">
    <citation type="journal article" date="2021" name="PeerJ">
        <title>Extensive microbial diversity within the chicken gut microbiome revealed by metagenomics and culture.</title>
        <authorList>
            <person name="Gilroy R."/>
            <person name="Ravi A."/>
            <person name="Getino M."/>
            <person name="Pursley I."/>
            <person name="Horton D.L."/>
            <person name="Alikhan N.F."/>
            <person name="Baker D."/>
            <person name="Gharbi K."/>
            <person name="Hall N."/>
            <person name="Watson M."/>
            <person name="Adriaenssens E.M."/>
            <person name="Foster-Nyarko E."/>
            <person name="Jarju S."/>
            <person name="Secka A."/>
            <person name="Antonio M."/>
            <person name="Oren A."/>
            <person name="Chaudhuri R.R."/>
            <person name="La Ragione R."/>
            <person name="Hildebrand F."/>
            <person name="Pallen M.J."/>
        </authorList>
    </citation>
    <scope>NUCLEOTIDE SEQUENCE</scope>
    <source>
        <strain evidence="1">CHK154-13316</strain>
    </source>
</reference>